<evidence type="ECO:0000313" key="2">
    <source>
        <dbReference type="Proteomes" id="UP000634043"/>
    </source>
</evidence>
<accession>A0ABQ1W149</accession>
<comment type="caution">
    <text evidence="1">The sequence shown here is derived from an EMBL/GenBank/DDBJ whole genome shotgun (WGS) entry which is preliminary data.</text>
</comment>
<evidence type="ECO:0008006" key="3">
    <source>
        <dbReference type="Google" id="ProtNLM"/>
    </source>
</evidence>
<organism evidence="1 2">
    <name type="scientific">Pontibacter amylolyticus</name>
    <dbReference type="NCBI Taxonomy" id="1424080"/>
    <lineage>
        <taxon>Bacteria</taxon>
        <taxon>Pseudomonadati</taxon>
        <taxon>Bacteroidota</taxon>
        <taxon>Cytophagia</taxon>
        <taxon>Cytophagales</taxon>
        <taxon>Hymenobacteraceae</taxon>
        <taxon>Pontibacter</taxon>
    </lineage>
</organism>
<protein>
    <recommendedName>
        <fullName evidence="3">DUF1990 domain-containing protein</fullName>
    </recommendedName>
</protein>
<name>A0ABQ1W149_9BACT</name>
<evidence type="ECO:0000313" key="1">
    <source>
        <dbReference type="EMBL" id="GGG07941.1"/>
    </source>
</evidence>
<dbReference type="RefSeq" id="WP_188500502.1">
    <property type="nucleotide sequence ID" value="NZ_BMFP01000002.1"/>
</dbReference>
<keyword evidence="2" id="KW-1185">Reference proteome</keyword>
<dbReference type="EMBL" id="BMFP01000002">
    <property type="protein sequence ID" value="GGG07941.1"/>
    <property type="molecule type" value="Genomic_DNA"/>
</dbReference>
<dbReference type="SUPFAM" id="SSF55961">
    <property type="entry name" value="Bet v1-like"/>
    <property type="match status" value="1"/>
</dbReference>
<reference evidence="2" key="1">
    <citation type="journal article" date="2019" name="Int. J. Syst. Evol. Microbiol.">
        <title>The Global Catalogue of Microorganisms (GCM) 10K type strain sequencing project: providing services to taxonomists for standard genome sequencing and annotation.</title>
        <authorList>
            <consortium name="The Broad Institute Genomics Platform"/>
            <consortium name="The Broad Institute Genome Sequencing Center for Infectious Disease"/>
            <person name="Wu L."/>
            <person name="Ma J."/>
        </authorList>
    </citation>
    <scope>NUCLEOTIDE SEQUENCE [LARGE SCALE GENOMIC DNA]</scope>
    <source>
        <strain evidence="2">CGMCC 1.12749</strain>
    </source>
</reference>
<gene>
    <name evidence="1" type="ORF">GCM10011323_10620</name>
</gene>
<sequence>MTTFNRHITKSISTTISIKAQPEIIWDNITNVRIEQFSDPFIFKLLGIPRPLRADLLAEGKGGRRIAYFDSGKRFVQEITTWKPLKEYSFNFNPEKGFVVGYFFDISQGIFRVPNGSYFLTRKGEITTLQLMTSYSLDGRVYLLFNYPVRLILKAFQNYLLTSIKKNSE</sequence>
<proteinExistence type="predicted"/>
<dbReference type="Proteomes" id="UP000634043">
    <property type="component" value="Unassembled WGS sequence"/>
</dbReference>